<dbReference type="EMBL" id="BART01026018">
    <property type="protein sequence ID" value="GAG91980.1"/>
    <property type="molecule type" value="Genomic_DNA"/>
</dbReference>
<dbReference type="Pfam" id="PF07748">
    <property type="entry name" value="Glyco_hydro_38C"/>
    <property type="match status" value="1"/>
</dbReference>
<accession>X1BA83</accession>
<organism evidence="2">
    <name type="scientific">marine sediment metagenome</name>
    <dbReference type="NCBI Taxonomy" id="412755"/>
    <lineage>
        <taxon>unclassified sequences</taxon>
        <taxon>metagenomes</taxon>
        <taxon>ecological metagenomes</taxon>
    </lineage>
</organism>
<name>X1BA83_9ZZZZ</name>
<proteinExistence type="predicted"/>
<dbReference type="InterPro" id="IPR011682">
    <property type="entry name" value="Glyco_hydro_38_C"/>
</dbReference>
<feature type="domain" description="Glycosyl hydrolase family 38 C-terminal" evidence="1">
    <location>
        <begin position="1"/>
        <end position="195"/>
    </location>
</feature>
<protein>
    <recommendedName>
        <fullName evidence="1">Glycosyl hydrolase family 38 C-terminal domain-containing protein</fullName>
    </recommendedName>
</protein>
<dbReference type="InterPro" id="IPR011013">
    <property type="entry name" value="Gal_mutarotase_sf_dom"/>
</dbReference>
<dbReference type="Gene3D" id="2.70.98.30">
    <property type="entry name" value="Golgi alpha-mannosidase II, domain 4"/>
    <property type="match status" value="1"/>
</dbReference>
<dbReference type="AlphaFoldDB" id="X1BA83"/>
<comment type="caution">
    <text evidence="2">The sequence shown here is derived from an EMBL/GenBank/DDBJ whole genome shotgun (WGS) entry which is preliminary data.</text>
</comment>
<dbReference type="GO" id="GO:0030246">
    <property type="term" value="F:carbohydrate binding"/>
    <property type="evidence" value="ECO:0007669"/>
    <property type="project" value="InterPro"/>
</dbReference>
<evidence type="ECO:0000259" key="1">
    <source>
        <dbReference type="Pfam" id="PF07748"/>
    </source>
</evidence>
<dbReference type="GO" id="GO:0006013">
    <property type="term" value="P:mannose metabolic process"/>
    <property type="evidence" value="ECO:0007669"/>
    <property type="project" value="InterPro"/>
</dbReference>
<dbReference type="SUPFAM" id="SSF74650">
    <property type="entry name" value="Galactose mutarotase-like"/>
    <property type="match status" value="1"/>
</dbReference>
<dbReference type="GO" id="GO:0004559">
    <property type="term" value="F:alpha-mannosidase activity"/>
    <property type="evidence" value="ECO:0007669"/>
    <property type="project" value="InterPro"/>
</dbReference>
<reference evidence="2" key="1">
    <citation type="journal article" date="2014" name="Front. Microbiol.">
        <title>High frequency of phylogenetically diverse reductive dehalogenase-homologous genes in deep subseafloor sedimentary metagenomes.</title>
        <authorList>
            <person name="Kawai M."/>
            <person name="Futagami T."/>
            <person name="Toyoda A."/>
            <person name="Takaki Y."/>
            <person name="Nishi S."/>
            <person name="Hori S."/>
            <person name="Arai W."/>
            <person name="Tsubouchi T."/>
            <person name="Morono Y."/>
            <person name="Uchiyama I."/>
            <person name="Ito T."/>
            <person name="Fujiyama A."/>
            <person name="Inagaki F."/>
            <person name="Takami H."/>
        </authorList>
    </citation>
    <scope>NUCLEOTIDE SEQUENCE</scope>
    <source>
        <strain evidence="2">Expedition CK06-06</strain>
    </source>
</reference>
<gene>
    <name evidence="2" type="ORF">S01H4_46537</name>
</gene>
<sequence>MENENLAVTVNTNGSLKIVDKRTSQTYDNLLTFEDSADIGDGWYYGMAVNDEVFSSTASSAAVSLVHDGPNLTTFRIRTVMQVPRQFTFDNTMVRTDELVDLVIESSVNLRPGASDIEIQTVVKNVAEDHRLRVLFPSNVDADTYLADTPFDVVERPIALNSDNYLFRELEVETKPQQSWTAIFEEGRGLAVVSTGLLETA</sequence>
<feature type="non-terminal residue" evidence="2">
    <location>
        <position position="201"/>
    </location>
</feature>
<evidence type="ECO:0000313" key="2">
    <source>
        <dbReference type="EMBL" id="GAG91980.1"/>
    </source>
</evidence>